<evidence type="ECO:0000313" key="2">
    <source>
        <dbReference type="EMBL" id="CCK68182.1"/>
    </source>
</evidence>
<comment type="similarity">
    <text evidence="1">Belongs to the choline/ethanolamine kinase family.</text>
</comment>
<dbReference type="Proteomes" id="UP000006310">
    <property type="component" value="Chromosome 1"/>
</dbReference>
<dbReference type="CDD" id="cd05157">
    <property type="entry name" value="ETNK_euk"/>
    <property type="match status" value="1"/>
</dbReference>
<dbReference type="GeneID" id="34523817"/>
<evidence type="ECO:0000313" key="3">
    <source>
        <dbReference type="Proteomes" id="UP000006310"/>
    </source>
</evidence>
<dbReference type="InterPro" id="IPR011009">
    <property type="entry name" value="Kinase-like_dom_sf"/>
</dbReference>
<dbReference type="SUPFAM" id="SSF56112">
    <property type="entry name" value="Protein kinase-like (PK-like)"/>
    <property type="match status" value="1"/>
</dbReference>
<evidence type="ECO:0008006" key="4">
    <source>
        <dbReference type="Google" id="ProtNLM"/>
    </source>
</evidence>
<dbReference type="KEGG" id="kng:KNAG_0A05150"/>
<dbReference type="GO" id="GO:0004103">
    <property type="term" value="F:choline kinase activity"/>
    <property type="evidence" value="ECO:0007669"/>
    <property type="project" value="TreeGrafter"/>
</dbReference>
<keyword evidence="3" id="KW-1185">Reference proteome</keyword>
<dbReference type="EMBL" id="HE978314">
    <property type="protein sequence ID" value="CCK68182.1"/>
    <property type="molecule type" value="Genomic_DNA"/>
</dbReference>
<evidence type="ECO:0000256" key="1">
    <source>
        <dbReference type="ARBA" id="ARBA00038211"/>
    </source>
</evidence>
<accession>J7RTT7</accession>
<reference evidence="2 3" key="1">
    <citation type="journal article" date="2011" name="Proc. Natl. Acad. Sci. U.S.A.">
        <title>Evolutionary erosion of yeast sex chromosomes by mating-type switching accidents.</title>
        <authorList>
            <person name="Gordon J.L."/>
            <person name="Armisen D."/>
            <person name="Proux-Wera E."/>
            <person name="Oheigeartaigh S.S."/>
            <person name="Byrne K.P."/>
            <person name="Wolfe K.H."/>
        </authorList>
    </citation>
    <scope>NUCLEOTIDE SEQUENCE [LARGE SCALE GENOMIC DNA]</scope>
    <source>
        <strain evidence="3">ATCC MYA-139 / BCRC 22969 / CBS 8797 / CCRC 22969 / KCTC 17520 / NBRC 10181 / NCYC 3082</strain>
    </source>
</reference>
<dbReference type="RefSeq" id="XP_022462428.1">
    <property type="nucleotide sequence ID" value="XM_022609463.1"/>
</dbReference>
<organism evidence="2 3">
    <name type="scientific">Huiozyma naganishii (strain ATCC MYA-139 / BCRC 22969 / CBS 8797 / KCTC 17520 / NBRC 10181 / NCYC 3082 / Yp74L-3)</name>
    <name type="common">Yeast</name>
    <name type="synonym">Kazachstania naganishii</name>
    <dbReference type="NCBI Taxonomy" id="1071383"/>
    <lineage>
        <taxon>Eukaryota</taxon>
        <taxon>Fungi</taxon>
        <taxon>Dikarya</taxon>
        <taxon>Ascomycota</taxon>
        <taxon>Saccharomycotina</taxon>
        <taxon>Saccharomycetes</taxon>
        <taxon>Saccharomycetales</taxon>
        <taxon>Saccharomycetaceae</taxon>
        <taxon>Huiozyma</taxon>
    </lineage>
</organism>
<dbReference type="eggNOG" id="KOG2686">
    <property type="taxonomic scope" value="Eukaryota"/>
</dbReference>
<dbReference type="GO" id="GO:0004305">
    <property type="term" value="F:ethanolamine kinase activity"/>
    <property type="evidence" value="ECO:0007669"/>
    <property type="project" value="TreeGrafter"/>
</dbReference>
<dbReference type="OMA" id="EAPYYKI"/>
<reference evidence="3" key="2">
    <citation type="submission" date="2012-08" db="EMBL/GenBank/DDBJ databases">
        <title>Genome sequence of Kazachstania naganishii.</title>
        <authorList>
            <person name="Gordon J.L."/>
            <person name="Armisen D."/>
            <person name="Proux-Wera E."/>
            <person name="OhEigeartaigh S.S."/>
            <person name="Byrne K.P."/>
            <person name="Wolfe K.H."/>
        </authorList>
    </citation>
    <scope>NUCLEOTIDE SEQUENCE [LARGE SCALE GENOMIC DNA]</scope>
    <source>
        <strain evidence="3">ATCC MYA-139 / BCRC 22969 / CBS 8797 / CCRC 22969 / KCTC 17520 / NBRC 10181 / NCYC 3082</strain>
    </source>
</reference>
<dbReference type="OrthoDB" id="10267235at2759"/>
<dbReference type="PANTHER" id="PTHR22603">
    <property type="entry name" value="CHOLINE/ETHANOALAMINE KINASE"/>
    <property type="match status" value="1"/>
</dbReference>
<dbReference type="Gene3D" id="3.90.1200.10">
    <property type="match status" value="1"/>
</dbReference>
<dbReference type="PANTHER" id="PTHR22603:SF93">
    <property type="entry name" value="RE24176P"/>
    <property type="match status" value="1"/>
</dbReference>
<dbReference type="GO" id="GO:0006646">
    <property type="term" value="P:phosphatidylethanolamine biosynthetic process"/>
    <property type="evidence" value="ECO:0007669"/>
    <property type="project" value="TreeGrafter"/>
</dbReference>
<proteinExistence type="inferred from homology"/>
<dbReference type="STRING" id="1071383.J7RTT7"/>
<protein>
    <recommendedName>
        <fullName evidence="4">Choline kinase N-terminal domain-containing protein</fullName>
    </recommendedName>
</protein>
<sequence length="405" mass="46753">MKRLHVTIPLDAPDNLVSLLTDDCQNYEIVKLKGALTNVIYKLSIRDSSGTSTSYLVRIFGAKLESLVDRVEEFNNITRVPPVVGYVNVLYVFDNGRVEYFLEGFKSVSAKQMVQQNVYRVLAQKFKALHCLVSITDKEIAHHRDGMCWYKLGQWIEIIENINGGEWIDSRDHQNVTEILLCRDWATFKKTVLNYKNWLLEEDAESFQQMKFCHNDAQQGNILLDSKTKDDDIPNLNLIDYEYSGVNAIQFDLANFLTECMHDYEIDESYKCHGEQYPSKEKVLDFLYHYSTHLHHGDSKGEASIVKLYNSVLKWRAASQLFWSVWAILQSGQLEAASAKIEAHVPDKGSNRVTSSDDPNEEVFDYMGFCNEKLSYFWGDMIKFNLASKEDCIVSKVRYLDTEFI</sequence>
<dbReference type="AlphaFoldDB" id="J7RTT7"/>
<dbReference type="GO" id="GO:0005737">
    <property type="term" value="C:cytoplasm"/>
    <property type="evidence" value="ECO:0007669"/>
    <property type="project" value="TreeGrafter"/>
</dbReference>
<name>J7RTT7_HUIN7</name>
<dbReference type="Gene3D" id="3.30.200.20">
    <property type="entry name" value="Phosphorylase Kinase, domain 1"/>
    <property type="match status" value="1"/>
</dbReference>
<dbReference type="HOGENOM" id="CLU_012712_4_2_1"/>
<gene>
    <name evidence="2" type="primary">KNAG0A05150</name>
    <name evidence="2" type="ordered locus">KNAG_0A05150</name>
</gene>
<dbReference type="Pfam" id="PF01633">
    <property type="entry name" value="Choline_kinase"/>
    <property type="match status" value="1"/>
</dbReference>